<gene>
    <name evidence="1" type="ORF">POT9AD_3985</name>
</gene>
<dbReference type="AlphaFoldDB" id="A0A653B980"/>
<sequence>MLIRFTTLATDSDSGHTSGILVSAHDLRDNGELTVNEHSELRVSLVWFNENLTVPGILKSKEHRRAISWFKPAAVEAIQRMWHLKGILELHGLYIEVLRTSDPGSIVYEDEWQIIAKPRKGQRF</sequence>
<accession>A0A653B980</accession>
<dbReference type="EMBL" id="LR130779">
    <property type="protein sequence ID" value="VDN64960.1"/>
    <property type="molecule type" value="Genomic_DNA"/>
</dbReference>
<proteinExistence type="predicted"/>
<organism evidence="1">
    <name type="scientific">Ectopseudomonas oleovorans</name>
    <name type="common">Pseudomonas oleovorans</name>
    <dbReference type="NCBI Taxonomy" id="301"/>
    <lineage>
        <taxon>Bacteria</taxon>
        <taxon>Pseudomonadati</taxon>
        <taxon>Pseudomonadota</taxon>
        <taxon>Gammaproteobacteria</taxon>
        <taxon>Pseudomonadales</taxon>
        <taxon>Pseudomonadaceae</taxon>
        <taxon>Ectopseudomonas</taxon>
    </lineage>
</organism>
<evidence type="ECO:0000313" key="1">
    <source>
        <dbReference type="EMBL" id="VDN64960.1"/>
    </source>
</evidence>
<protein>
    <submittedName>
        <fullName evidence="1">Uncharacterized protein</fullName>
    </submittedName>
</protein>
<reference evidence="1" key="1">
    <citation type="submission" date="2018-11" db="EMBL/GenBank/DDBJ databases">
        <authorList>
            <consortium name="Genoscope - CEA"/>
            <person name="William W."/>
        </authorList>
    </citation>
    <scope>NUCLEOTIDE SEQUENCE [LARGE SCALE GENOMIC DNA]</scope>
    <source>
        <strain evidence="1">T9AD</strain>
    </source>
</reference>
<name>A0A653B980_ECTOL</name>